<dbReference type="RefSeq" id="XP_071906386.1">
    <property type="nucleotide sequence ID" value="XM_072050285.1"/>
</dbReference>
<dbReference type="PANTHER" id="PTHR24015:SF2014">
    <property type="entry name" value="PENTATRICOPEPTIDE REPEAT-CONTAINING PROTEIN"/>
    <property type="match status" value="1"/>
</dbReference>
<evidence type="ECO:0000256" key="1">
    <source>
        <dbReference type="ARBA" id="ARBA00022737"/>
    </source>
</evidence>
<feature type="repeat" description="PPR" evidence="2">
    <location>
        <begin position="66"/>
        <end position="96"/>
    </location>
</feature>
<dbReference type="PANTHER" id="PTHR24015">
    <property type="entry name" value="OS07G0578800 PROTEIN-RELATED"/>
    <property type="match status" value="1"/>
</dbReference>
<dbReference type="RefSeq" id="XP_071906361.1">
    <property type="nucleotide sequence ID" value="XM_072050260.1"/>
</dbReference>
<organism evidence="3 4">
    <name type="scientific">Coffea arabica</name>
    <name type="common">Arabian coffee</name>
    <dbReference type="NCBI Taxonomy" id="13443"/>
    <lineage>
        <taxon>Eukaryota</taxon>
        <taxon>Viridiplantae</taxon>
        <taxon>Streptophyta</taxon>
        <taxon>Embryophyta</taxon>
        <taxon>Tracheophyta</taxon>
        <taxon>Spermatophyta</taxon>
        <taxon>Magnoliopsida</taxon>
        <taxon>eudicotyledons</taxon>
        <taxon>Gunneridae</taxon>
        <taxon>Pentapetalae</taxon>
        <taxon>asterids</taxon>
        <taxon>lamiids</taxon>
        <taxon>Gentianales</taxon>
        <taxon>Rubiaceae</taxon>
        <taxon>Ixoroideae</taxon>
        <taxon>Gardenieae complex</taxon>
        <taxon>Bertiereae - Coffeeae clade</taxon>
        <taxon>Coffeeae</taxon>
        <taxon>Coffea</taxon>
    </lineage>
</organism>
<accession>A0ABM4UGE5</accession>
<dbReference type="RefSeq" id="XP_071906387.1">
    <property type="nucleotide sequence ID" value="XM_072050286.1"/>
</dbReference>
<dbReference type="GeneID" id="113723100"/>
<proteinExistence type="predicted"/>
<keyword evidence="3" id="KW-1185">Reference proteome</keyword>
<dbReference type="InterPro" id="IPR011990">
    <property type="entry name" value="TPR-like_helical_dom_sf"/>
</dbReference>
<dbReference type="Pfam" id="PF13041">
    <property type="entry name" value="PPR_2"/>
    <property type="match status" value="1"/>
</dbReference>
<keyword evidence="1" id="KW-0677">Repeat</keyword>
<dbReference type="Gene3D" id="1.25.40.10">
    <property type="entry name" value="Tetratricopeptide repeat domain"/>
    <property type="match status" value="5"/>
</dbReference>
<feature type="repeat" description="PPR" evidence="2">
    <location>
        <begin position="369"/>
        <end position="403"/>
    </location>
</feature>
<protein>
    <submittedName>
        <fullName evidence="4 5">Pentatricopeptide repeat-containing protein At3g01580</fullName>
    </submittedName>
</protein>
<feature type="repeat" description="PPR" evidence="2">
    <location>
        <begin position="268"/>
        <end position="302"/>
    </location>
</feature>
<feature type="repeat" description="PPR" evidence="2">
    <location>
        <begin position="439"/>
        <end position="473"/>
    </location>
</feature>
<evidence type="ECO:0000313" key="6">
    <source>
        <dbReference type="RefSeq" id="XP_071906386.1"/>
    </source>
</evidence>
<sequence>MRTWQTLLRLFQSCKDGKSLASLHSIVLKTGLISDVFWAAKLNHLYRLYVPLTTVRRLFDETPQRTTYTWNSMLNCYCADKQYQETLSLFFHMLSFEKPDYFTVAIALKACSALRALDFGKKIHGFIKKNESIDSNLFVGSRLIEFYSKCGNLDDASHVLGDYDIPDVVLWTTLVTGYQQNGEPDEALDTFSRMVMVGGLTPDPIVLVSVVTACAQLLDLNAGKSVHGFMIRKKFGGLSLLNALLHFYAKSGSVKAGANLFSVMEEKDVISWGSMISCYAYNGYARHALELFDEMMVRGVEPNSVVVISALQACEAAHDVELGKKLHKLAVHQGFELDVMVATALIDMYMSCASPDDAVELFGRMVEKDAFSWSAILCGCVQNGLACQSMGLFKDMLCTQIQPDAVIMVKILTACAELGILQQACCLHGYLIRGGFDNSTFVGASLVEAYAKCGSLGDAIKVFERMKEKDVVIWSSMFAGYGFHGQGRELLELFYEMINSSTVSPNNVTFLSILSACSHAGLVEEATKLFNMMINDYQLIPESKHYGIMVDLLGRNGDLNHAMDIINQMPLPVHPDVWGALLGASRIHQNMEMAEVAARNVFHLDPNHAGYYILLSHMYAVDGKWDNAARVRTFVKEKQFKKVSGQSIIELRDETCSFVANDRYHPNSEQIYDAVSVIHTKMREEGYNPDLDFLQHDKEDGFMS</sequence>
<gene>
    <name evidence="4 5" type="primary">LOC113723100</name>
    <name evidence="6 7" type="synonym">LOC140007577</name>
</gene>
<feature type="repeat" description="PPR" evidence="2">
    <location>
        <begin position="167"/>
        <end position="202"/>
    </location>
</feature>
<dbReference type="Proteomes" id="UP001652660">
    <property type="component" value="Chromosome 5c"/>
</dbReference>
<reference evidence="4 5" key="1">
    <citation type="submission" date="2025-05" db="UniProtKB">
        <authorList>
            <consortium name="RefSeq"/>
        </authorList>
    </citation>
    <scope>IDENTIFICATION</scope>
    <source>
        <tissue evidence="4 5">Leaves</tissue>
    </source>
</reference>
<feature type="repeat" description="PPR" evidence="2">
    <location>
        <begin position="506"/>
        <end position="536"/>
    </location>
</feature>
<dbReference type="NCBIfam" id="TIGR00756">
    <property type="entry name" value="PPR"/>
    <property type="match status" value="5"/>
</dbReference>
<dbReference type="RefSeq" id="XP_071906360.1">
    <property type="nucleotide sequence ID" value="XM_072050259.1"/>
</dbReference>
<evidence type="ECO:0000313" key="7">
    <source>
        <dbReference type="RefSeq" id="XP_071906387.1"/>
    </source>
</evidence>
<dbReference type="Pfam" id="PF01535">
    <property type="entry name" value="PPR"/>
    <property type="match status" value="7"/>
</dbReference>
<evidence type="ECO:0000313" key="5">
    <source>
        <dbReference type="RefSeq" id="XP_071906361.1"/>
    </source>
</evidence>
<dbReference type="SUPFAM" id="SSF48452">
    <property type="entry name" value="TPR-like"/>
    <property type="match status" value="1"/>
</dbReference>
<evidence type="ECO:0000256" key="2">
    <source>
        <dbReference type="PROSITE-ProRule" id="PRU00708"/>
    </source>
</evidence>
<dbReference type="PROSITE" id="PS51375">
    <property type="entry name" value="PPR"/>
    <property type="match status" value="6"/>
</dbReference>
<dbReference type="InterPro" id="IPR046848">
    <property type="entry name" value="E_motif"/>
</dbReference>
<dbReference type="Pfam" id="PF20431">
    <property type="entry name" value="E_motif"/>
    <property type="match status" value="1"/>
</dbReference>
<name>A0ABM4UGE5_COFAR</name>
<evidence type="ECO:0000313" key="3">
    <source>
        <dbReference type="Proteomes" id="UP001652660"/>
    </source>
</evidence>
<evidence type="ECO:0000313" key="4">
    <source>
        <dbReference type="RefSeq" id="XP_071906360.1"/>
    </source>
</evidence>
<dbReference type="InterPro" id="IPR002885">
    <property type="entry name" value="PPR_rpt"/>
</dbReference>
<dbReference type="InterPro" id="IPR046960">
    <property type="entry name" value="PPR_At4g14850-like_plant"/>
</dbReference>